<gene>
    <name evidence="2" type="ORF">SAMN04488516_11525</name>
</gene>
<evidence type="ECO:0000313" key="2">
    <source>
        <dbReference type="EMBL" id="SDN99568.1"/>
    </source>
</evidence>
<reference evidence="2 3" key="1">
    <citation type="submission" date="2016-10" db="EMBL/GenBank/DDBJ databases">
        <authorList>
            <person name="de Groot N.N."/>
        </authorList>
    </citation>
    <scope>NUCLEOTIDE SEQUENCE [LARGE SCALE GENOMIC DNA]</scope>
    <source>
        <strain evidence="2 3">DSM 15269</strain>
    </source>
</reference>
<dbReference type="EMBL" id="FNIN01000015">
    <property type="protein sequence ID" value="SDN99568.1"/>
    <property type="molecule type" value="Genomic_DNA"/>
</dbReference>
<dbReference type="RefSeq" id="WP_092066369.1">
    <property type="nucleotide sequence ID" value="NZ_FNIN01000015.1"/>
</dbReference>
<sequence>MNLFQWLKRFWILELMVIFLLSMIFGLIRGLFCFFPGIGGMIAGSIEGWISGKVSKVSEINLINFGQRLKFLALAVGIYCIVSVYISGFFRSGPDATIGNWLLSILDGYKQEPFIGVSRYSAQVVEGGLKGPWWLFFIFLDGICFAFLFLISYGIAED</sequence>
<feature type="transmembrane region" description="Helical" evidence="1">
    <location>
        <begin position="71"/>
        <end position="90"/>
    </location>
</feature>
<dbReference type="AlphaFoldDB" id="A0A1H0FY16"/>
<name>A0A1H0FY16_9BACT</name>
<keyword evidence="3" id="KW-1185">Reference proteome</keyword>
<evidence type="ECO:0000313" key="3">
    <source>
        <dbReference type="Proteomes" id="UP000199602"/>
    </source>
</evidence>
<keyword evidence="1" id="KW-0812">Transmembrane</keyword>
<feature type="transmembrane region" description="Helical" evidence="1">
    <location>
        <begin position="12"/>
        <end position="28"/>
    </location>
</feature>
<keyword evidence="1" id="KW-0472">Membrane</keyword>
<organism evidence="2 3">
    <name type="scientific">Desulfonauticus submarinus</name>
    <dbReference type="NCBI Taxonomy" id="206665"/>
    <lineage>
        <taxon>Bacteria</taxon>
        <taxon>Pseudomonadati</taxon>
        <taxon>Thermodesulfobacteriota</taxon>
        <taxon>Desulfovibrionia</taxon>
        <taxon>Desulfovibrionales</taxon>
        <taxon>Desulfonauticaceae</taxon>
        <taxon>Desulfonauticus</taxon>
    </lineage>
</organism>
<proteinExistence type="predicted"/>
<protein>
    <submittedName>
        <fullName evidence="2">Uncharacterized protein</fullName>
    </submittedName>
</protein>
<evidence type="ECO:0000256" key="1">
    <source>
        <dbReference type="SAM" id="Phobius"/>
    </source>
</evidence>
<dbReference type="Proteomes" id="UP000199602">
    <property type="component" value="Unassembled WGS sequence"/>
</dbReference>
<keyword evidence="1" id="KW-1133">Transmembrane helix</keyword>
<feature type="transmembrane region" description="Helical" evidence="1">
    <location>
        <begin position="133"/>
        <end position="156"/>
    </location>
</feature>
<dbReference type="STRING" id="206665.SAMN04488516_11525"/>
<accession>A0A1H0FY16</accession>